<evidence type="ECO:0000313" key="2">
    <source>
        <dbReference type="EMBL" id="KIE09962.1"/>
    </source>
</evidence>
<feature type="domain" description="N-acetyltransferase" evidence="1">
    <location>
        <begin position="5"/>
        <end position="165"/>
    </location>
</feature>
<name>A0A0C1N5P9_9CYAN</name>
<dbReference type="Gene3D" id="3.40.630.30">
    <property type="match status" value="1"/>
</dbReference>
<dbReference type="Pfam" id="PF13523">
    <property type="entry name" value="Acetyltransf_8"/>
    <property type="match status" value="1"/>
</dbReference>
<gene>
    <name evidence="2" type="ORF">DA73_0224565</name>
</gene>
<proteinExistence type="predicted"/>
<reference evidence="2" key="1">
    <citation type="journal article" date="2015" name="Genome Announc.">
        <title>Draft Genome Sequence of Tolypothrix boutellei Strain VB521301.</title>
        <authorList>
            <person name="Chandrababunaidu M.M."/>
            <person name="Singh D."/>
            <person name="Sen D."/>
            <person name="Bhan S."/>
            <person name="Das S."/>
            <person name="Gupta A."/>
            <person name="Adhikary S.P."/>
            <person name="Tripathy S."/>
        </authorList>
    </citation>
    <scope>NUCLEOTIDE SEQUENCE</scope>
    <source>
        <strain evidence="2">VB521301</strain>
    </source>
</reference>
<dbReference type="InterPro" id="IPR000182">
    <property type="entry name" value="GNAT_dom"/>
</dbReference>
<dbReference type="PROSITE" id="PS51186">
    <property type="entry name" value="GNAT"/>
    <property type="match status" value="1"/>
</dbReference>
<dbReference type="STRING" id="1479485.DA73_0224565"/>
<accession>A0A0C1N5P9</accession>
<sequence length="168" mass="18724">MNHDVTLVPFRSSDAALLSHWLLAPHVAKWYKEPQEHLDWALCPPVGGERAVIAVNGARVGYLRWQAVSREILDSVGLKEIPANSVDIDILIGEVSYVGRGIGPQALQLLIKHLREDTSIPLLGLTTSIHNHTAQRAYRKAGFRDLREYDPPGYGRCLLMVMSLSHEV</sequence>
<dbReference type="SUPFAM" id="SSF55729">
    <property type="entry name" value="Acyl-CoA N-acyltransferases (Nat)"/>
    <property type="match status" value="1"/>
</dbReference>
<evidence type="ECO:0000259" key="1">
    <source>
        <dbReference type="PROSITE" id="PS51186"/>
    </source>
</evidence>
<organism evidence="2">
    <name type="scientific">Tolypothrix bouteillei VB521301</name>
    <dbReference type="NCBI Taxonomy" id="1479485"/>
    <lineage>
        <taxon>Bacteria</taxon>
        <taxon>Bacillati</taxon>
        <taxon>Cyanobacteriota</taxon>
        <taxon>Cyanophyceae</taxon>
        <taxon>Nostocales</taxon>
        <taxon>Tolypothrichaceae</taxon>
        <taxon>Tolypothrix</taxon>
    </lineage>
</organism>
<dbReference type="EMBL" id="JHEG02000053">
    <property type="protein sequence ID" value="KIE09962.1"/>
    <property type="molecule type" value="Genomic_DNA"/>
</dbReference>
<dbReference type="AlphaFoldDB" id="A0A0C1N5P9"/>
<protein>
    <submittedName>
        <fullName evidence="2">GCN5 family acetyltransferase</fullName>
    </submittedName>
</protein>
<comment type="caution">
    <text evidence="2">The sequence shown here is derived from an EMBL/GenBank/DDBJ whole genome shotgun (WGS) entry which is preliminary data.</text>
</comment>
<keyword evidence="2" id="KW-0808">Transferase</keyword>
<dbReference type="InterPro" id="IPR016181">
    <property type="entry name" value="Acyl_CoA_acyltransferase"/>
</dbReference>
<dbReference type="OrthoDB" id="9795206at2"/>
<dbReference type="GO" id="GO:0016747">
    <property type="term" value="F:acyltransferase activity, transferring groups other than amino-acyl groups"/>
    <property type="evidence" value="ECO:0007669"/>
    <property type="project" value="InterPro"/>
</dbReference>